<proteinExistence type="predicted"/>
<keyword evidence="1" id="KW-0812">Transmembrane</keyword>
<dbReference type="AlphaFoldDB" id="A0A0E9RF76"/>
<keyword evidence="1" id="KW-0472">Membrane</keyword>
<accession>A0A0E9RF76</accession>
<evidence type="ECO:0000256" key="1">
    <source>
        <dbReference type="SAM" id="Phobius"/>
    </source>
</evidence>
<evidence type="ECO:0000313" key="2">
    <source>
        <dbReference type="EMBL" id="JAH27145.1"/>
    </source>
</evidence>
<reference evidence="2" key="1">
    <citation type="submission" date="2014-11" db="EMBL/GenBank/DDBJ databases">
        <authorList>
            <person name="Amaro Gonzalez C."/>
        </authorList>
    </citation>
    <scope>NUCLEOTIDE SEQUENCE</scope>
</reference>
<sequence length="41" mass="4842">MKYRAYILPGFPGFFIRNNAIMIFKVALYFKNTLFRTSGAY</sequence>
<reference evidence="2" key="2">
    <citation type="journal article" date="2015" name="Fish Shellfish Immunol.">
        <title>Early steps in the European eel (Anguilla anguilla)-Vibrio vulnificus interaction in the gills: Role of the RtxA13 toxin.</title>
        <authorList>
            <person name="Callol A."/>
            <person name="Pajuelo D."/>
            <person name="Ebbesson L."/>
            <person name="Teles M."/>
            <person name="MacKenzie S."/>
            <person name="Amaro C."/>
        </authorList>
    </citation>
    <scope>NUCLEOTIDE SEQUENCE</scope>
</reference>
<organism evidence="2">
    <name type="scientific">Anguilla anguilla</name>
    <name type="common">European freshwater eel</name>
    <name type="synonym">Muraena anguilla</name>
    <dbReference type="NCBI Taxonomy" id="7936"/>
    <lineage>
        <taxon>Eukaryota</taxon>
        <taxon>Metazoa</taxon>
        <taxon>Chordata</taxon>
        <taxon>Craniata</taxon>
        <taxon>Vertebrata</taxon>
        <taxon>Euteleostomi</taxon>
        <taxon>Actinopterygii</taxon>
        <taxon>Neopterygii</taxon>
        <taxon>Teleostei</taxon>
        <taxon>Anguilliformes</taxon>
        <taxon>Anguillidae</taxon>
        <taxon>Anguilla</taxon>
    </lineage>
</organism>
<feature type="transmembrane region" description="Helical" evidence="1">
    <location>
        <begin position="6"/>
        <end position="28"/>
    </location>
</feature>
<keyword evidence="1" id="KW-1133">Transmembrane helix</keyword>
<dbReference type="EMBL" id="GBXM01081432">
    <property type="protein sequence ID" value="JAH27145.1"/>
    <property type="molecule type" value="Transcribed_RNA"/>
</dbReference>
<name>A0A0E9RF76_ANGAN</name>
<protein>
    <submittedName>
        <fullName evidence="2">Uncharacterized protein</fullName>
    </submittedName>
</protein>